<keyword evidence="4" id="KW-0812">Transmembrane</keyword>
<dbReference type="Gene3D" id="3.50.50.60">
    <property type="entry name" value="FAD/NAD(P)-binding domain"/>
    <property type="match status" value="1"/>
</dbReference>
<comment type="caution">
    <text evidence="6">The sequence shown here is derived from an EMBL/GenBank/DDBJ whole genome shotgun (WGS) entry which is preliminary data.</text>
</comment>
<accession>A0A2P6TVC3</accession>
<evidence type="ECO:0000256" key="2">
    <source>
        <dbReference type="ARBA" id="ARBA00023033"/>
    </source>
</evidence>
<evidence type="ECO:0000256" key="4">
    <source>
        <dbReference type="SAM" id="Phobius"/>
    </source>
</evidence>
<keyword evidence="4" id="KW-0472">Membrane</keyword>
<evidence type="ECO:0000313" key="6">
    <source>
        <dbReference type="EMBL" id="PRW58015.1"/>
    </source>
</evidence>
<feature type="transmembrane region" description="Helical" evidence="4">
    <location>
        <begin position="521"/>
        <end position="539"/>
    </location>
</feature>
<feature type="transmembrane region" description="Helical" evidence="4">
    <location>
        <begin position="490"/>
        <end position="509"/>
    </location>
</feature>
<dbReference type="Pfam" id="PF01494">
    <property type="entry name" value="FAD_binding_3"/>
    <property type="match status" value="1"/>
</dbReference>
<evidence type="ECO:0000259" key="5">
    <source>
        <dbReference type="Pfam" id="PF01494"/>
    </source>
</evidence>
<organism evidence="6 7">
    <name type="scientific">Chlorella sorokiniana</name>
    <name type="common">Freshwater green alga</name>
    <dbReference type="NCBI Taxonomy" id="3076"/>
    <lineage>
        <taxon>Eukaryota</taxon>
        <taxon>Viridiplantae</taxon>
        <taxon>Chlorophyta</taxon>
        <taxon>core chlorophytes</taxon>
        <taxon>Trebouxiophyceae</taxon>
        <taxon>Chlorellales</taxon>
        <taxon>Chlorellaceae</taxon>
        <taxon>Chlorella clade</taxon>
        <taxon>Chlorella</taxon>
    </lineage>
</organism>
<evidence type="ECO:0000256" key="1">
    <source>
        <dbReference type="ARBA" id="ARBA00023002"/>
    </source>
</evidence>
<dbReference type="GO" id="GO:0004497">
    <property type="term" value="F:monooxygenase activity"/>
    <property type="evidence" value="ECO:0007669"/>
    <property type="project" value="UniProtKB-KW"/>
</dbReference>
<reference evidence="6 7" key="1">
    <citation type="journal article" date="2018" name="Plant J.">
        <title>Genome sequences of Chlorella sorokiniana UTEX 1602 and Micractinium conductrix SAG 241.80: implications to maltose excretion by a green alga.</title>
        <authorList>
            <person name="Arriola M.B."/>
            <person name="Velmurugan N."/>
            <person name="Zhang Y."/>
            <person name="Plunkett M.H."/>
            <person name="Hondzo H."/>
            <person name="Barney B.M."/>
        </authorList>
    </citation>
    <scope>NUCLEOTIDE SEQUENCE [LARGE SCALE GENOMIC DNA]</scope>
    <source>
        <strain evidence="7">UTEX 1602</strain>
    </source>
</reference>
<keyword evidence="4" id="KW-1133">Transmembrane helix</keyword>
<feature type="transmembrane region" description="Helical" evidence="4">
    <location>
        <begin position="573"/>
        <end position="595"/>
    </location>
</feature>
<comment type="similarity">
    <text evidence="3">Belongs to the 3-hydroxybenzoate 6-hydroxylase family.</text>
</comment>
<sequence>MPPAALAAGPYASALEQRDLWGTVVVTGAGPAGLAAAVALHRAGLPVLLLEREAGLPAGGSALGIWTNGWRALDALGAGDALRRQHPALQDVELVRQSGTRLRRFSFSDCDGGPHEFRGVRRSHLLAALAAHLPPASIAFGSPVAAAEATEAGAALRLASGQRLECLAIVGADGARSAVAAAAGRAPPNHCGQTAIRGIARFAGGVPAELQAACIRQVWGPGARAGTYQISDTELYWFCCFDAPADQSAAAATSPEAWRQEALQVVRGWAWGLPAAVEATAAEDLSRSRLVDRWALPPASSGRISVTLAGDALHPMTPNLGQGGCTALEDALVLGRSLQQAGAPALAAALQDSLAGGGAGGTAQRQQQAAAAAVREAIGRYERERTQRCLPLTVRSHLMGAALQSNLPPVVLARDLFVQRAFSPAHFLDHAAYDCGRLEGAPLYLCKMGPPDGSPSSSKGSLSGEDQDARVKFTETGLPVELPCNAPSYLAQRVLIAIFSVLAAIYAAVFRSLDAQSGGTFLFLFAAAYPIVMMCLLLTRSNDMSLRKECYYLLLKYKNNWVWWPPTGKDYVIWWQSAFFIFWFITMIPQLVFAAQNSDAWAEEGKTGGVVVIVLLLQVVGLLFQFLPTLQIEESGIITLNKFLEDKDGEIDPSGVERFVDPGPLKDRPLVVRKENGIKWWAVARYSEMPWQIQLGSPFDRTGTQEFKVELLEWQNIARGDLKALRNLQEASWIGIQLNPITSWLYQRIWGFCLVEVLRRHPDFEAMRPALGELAKINIWKVCISLIIATLFECYAVWTLWNAIVERSLG</sequence>
<dbReference type="GO" id="GO:0071949">
    <property type="term" value="F:FAD binding"/>
    <property type="evidence" value="ECO:0007669"/>
    <property type="project" value="InterPro"/>
</dbReference>
<dbReference type="InterPro" id="IPR036188">
    <property type="entry name" value="FAD/NAD-bd_sf"/>
</dbReference>
<dbReference type="EMBL" id="LHPG02000006">
    <property type="protein sequence ID" value="PRW58015.1"/>
    <property type="molecule type" value="Genomic_DNA"/>
</dbReference>
<dbReference type="STRING" id="3076.A0A2P6TVC3"/>
<dbReference type="Proteomes" id="UP000239899">
    <property type="component" value="Unassembled WGS sequence"/>
</dbReference>
<name>A0A2P6TVC3_CHLSO</name>
<evidence type="ECO:0000313" key="7">
    <source>
        <dbReference type="Proteomes" id="UP000239899"/>
    </source>
</evidence>
<dbReference type="PANTHER" id="PTHR45934">
    <property type="entry name" value="FAD/NAD(P)-BINDING OXIDOREDUCTASE FAMILY PROTEIN"/>
    <property type="match status" value="1"/>
</dbReference>
<feature type="domain" description="FAD-binding" evidence="5">
    <location>
        <begin position="23"/>
        <end position="339"/>
    </location>
</feature>
<dbReference type="OrthoDB" id="655030at2759"/>
<evidence type="ECO:0000256" key="3">
    <source>
        <dbReference type="ARBA" id="ARBA00024018"/>
    </source>
</evidence>
<proteinExistence type="inferred from homology"/>
<dbReference type="SUPFAM" id="SSF51905">
    <property type="entry name" value="FAD/NAD(P)-binding domain"/>
    <property type="match status" value="1"/>
</dbReference>
<keyword evidence="2" id="KW-0503">Monooxygenase</keyword>
<dbReference type="InterPro" id="IPR002938">
    <property type="entry name" value="FAD-bd"/>
</dbReference>
<dbReference type="AlphaFoldDB" id="A0A2P6TVC3"/>
<gene>
    <name evidence="6" type="ORF">C2E21_3328</name>
</gene>
<keyword evidence="1" id="KW-0560">Oxidoreductase</keyword>
<keyword evidence="7" id="KW-1185">Reference proteome</keyword>
<dbReference type="InterPro" id="IPR044560">
    <property type="entry name" value="MOase"/>
</dbReference>
<dbReference type="PANTHER" id="PTHR45934:SF9">
    <property type="entry name" value="FAD_NAD(P)-BINDING OXIDOREDUCTASE FAMILY PROTEIN"/>
    <property type="match status" value="1"/>
</dbReference>
<feature type="transmembrane region" description="Helical" evidence="4">
    <location>
        <begin position="607"/>
        <end position="627"/>
    </location>
</feature>
<dbReference type="PRINTS" id="PR00420">
    <property type="entry name" value="RNGMNOXGNASE"/>
</dbReference>
<protein>
    <submittedName>
        <fullName evidence="6">Zeaxanthin chloroplastic-like</fullName>
    </submittedName>
</protein>